<accession>A0ABP7NNC3</accession>
<evidence type="ECO:0000313" key="4">
    <source>
        <dbReference type="Proteomes" id="UP001501591"/>
    </source>
</evidence>
<evidence type="ECO:0000313" key="3">
    <source>
        <dbReference type="EMBL" id="GAA3949949.1"/>
    </source>
</evidence>
<reference evidence="4" key="1">
    <citation type="journal article" date="2019" name="Int. J. Syst. Evol. Microbiol.">
        <title>The Global Catalogue of Microorganisms (GCM) 10K type strain sequencing project: providing services to taxonomists for standard genome sequencing and annotation.</title>
        <authorList>
            <consortium name="The Broad Institute Genomics Platform"/>
            <consortium name="The Broad Institute Genome Sequencing Center for Infectious Disease"/>
            <person name="Wu L."/>
            <person name="Ma J."/>
        </authorList>
    </citation>
    <scope>NUCLEOTIDE SEQUENCE [LARGE SCALE GENOMIC DNA]</scope>
    <source>
        <strain evidence="4">JCM 17024</strain>
    </source>
</reference>
<sequence length="183" mass="19140">MRARGLATVTTAIAVAIALAGCTGSAEPDPSTPAPTPSATGPTMPDLDKLTPAPTDAIDTETGEKITPNVLPSWDDAARAAAVELATKAMSAFAHPELDYDTWWKAVEPLLTQQAAEDYAYVDPVNIPARKVTGPAQLVDETSAYIAGVEVPTDAGVYTVILSRVDGASPWLVERFTPPEGTH</sequence>
<evidence type="ECO:0008006" key="5">
    <source>
        <dbReference type="Google" id="ProtNLM"/>
    </source>
</evidence>
<feature type="signal peptide" evidence="2">
    <location>
        <begin position="1"/>
        <end position="20"/>
    </location>
</feature>
<name>A0ABP7NNC3_9MICO</name>
<dbReference type="EMBL" id="BAABCP010000003">
    <property type="protein sequence ID" value="GAA3949949.1"/>
    <property type="molecule type" value="Genomic_DNA"/>
</dbReference>
<keyword evidence="2" id="KW-0732">Signal</keyword>
<comment type="caution">
    <text evidence="3">The sequence shown here is derived from an EMBL/GenBank/DDBJ whole genome shotgun (WGS) entry which is preliminary data.</text>
</comment>
<gene>
    <name evidence="3" type="ORF">GCM10022383_29470</name>
</gene>
<organism evidence="3 4">
    <name type="scientific">Microbacterium soli</name>
    <dbReference type="NCBI Taxonomy" id="446075"/>
    <lineage>
        <taxon>Bacteria</taxon>
        <taxon>Bacillati</taxon>
        <taxon>Actinomycetota</taxon>
        <taxon>Actinomycetes</taxon>
        <taxon>Micrococcales</taxon>
        <taxon>Microbacteriaceae</taxon>
        <taxon>Microbacterium</taxon>
    </lineage>
</organism>
<proteinExistence type="predicted"/>
<feature type="region of interest" description="Disordered" evidence="1">
    <location>
        <begin position="24"/>
        <end position="70"/>
    </location>
</feature>
<keyword evidence="4" id="KW-1185">Reference proteome</keyword>
<evidence type="ECO:0000256" key="2">
    <source>
        <dbReference type="SAM" id="SignalP"/>
    </source>
</evidence>
<protein>
    <recommendedName>
        <fullName evidence="5">Lipoprotein</fullName>
    </recommendedName>
</protein>
<feature type="chain" id="PRO_5046184895" description="Lipoprotein" evidence="2">
    <location>
        <begin position="21"/>
        <end position="183"/>
    </location>
</feature>
<dbReference type="PROSITE" id="PS51257">
    <property type="entry name" value="PROKAR_LIPOPROTEIN"/>
    <property type="match status" value="1"/>
</dbReference>
<dbReference type="Proteomes" id="UP001501591">
    <property type="component" value="Unassembled WGS sequence"/>
</dbReference>
<evidence type="ECO:0000256" key="1">
    <source>
        <dbReference type="SAM" id="MobiDB-lite"/>
    </source>
</evidence>